<name>A0A4P7BWD0_9GAMM</name>
<dbReference type="KEGG" id="nwr:E3U44_01860"/>
<dbReference type="AlphaFoldDB" id="A0A4P7BWD0"/>
<accession>A0A4P7BWD0</accession>
<evidence type="ECO:0008006" key="3">
    <source>
        <dbReference type="Google" id="ProtNLM"/>
    </source>
</evidence>
<dbReference type="EMBL" id="CP038033">
    <property type="protein sequence ID" value="QBQ53390.1"/>
    <property type="molecule type" value="Genomic_DNA"/>
</dbReference>
<proteinExistence type="predicted"/>
<dbReference type="InterPro" id="IPR054257">
    <property type="entry name" value="DUF6988"/>
</dbReference>
<organism evidence="1 2">
    <name type="scientific">Nitrosococcus wardiae</name>
    <dbReference type="NCBI Taxonomy" id="1814290"/>
    <lineage>
        <taxon>Bacteria</taxon>
        <taxon>Pseudomonadati</taxon>
        <taxon>Pseudomonadota</taxon>
        <taxon>Gammaproteobacteria</taxon>
        <taxon>Chromatiales</taxon>
        <taxon>Chromatiaceae</taxon>
        <taxon>Nitrosococcus</taxon>
    </lineage>
</organism>
<reference evidence="1 2" key="1">
    <citation type="submission" date="2019-03" db="EMBL/GenBank/DDBJ databases">
        <title>The genome sequence of Nitrosococcus wardiae strain D1FHST reveals the archetypal metabolic capacity of ammonia-oxidizing Gammaproteobacteria.</title>
        <authorList>
            <person name="Wang L."/>
            <person name="Lim C.K."/>
            <person name="Hanson T.E."/>
            <person name="Dang H."/>
            <person name="Klotz M.G."/>
        </authorList>
    </citation>
    <scope>NUCLEOTIDE SEQUENCE [LARGE SCALE GENOMIC DNA]</scope>
    <source>
        <strain evidence="1 2">D1FHS</strain>
    </source>
</reference>
<dbReference type="Proteomes" id="UP000294325">
    <property type="component" value="Chromosome"/>
</dbReference>
<dbReference type="OrthoDB" id="6058394at2"/>
<gene>
    <name evidence="1" type="ORF">E3U44_01860</name>
</gene>
<dbReference type="RefSeq" id="WP_134356405.1">
    <property type="nucleotide sequence ID" value="NZ_CP038033.1"/>
</dbReference>
<evidence type="ECO:0000313" key="2">
    <source>
        <dbReference type="Proteomes" id="UP000294325"/>
    </source>
</evidence>
<dbReference type="Pfam" id="PF22491">
    <property type="entry name" value="DUF6988"/>
    <property type="match status" value="1"/>
</dbReference>
<keyword evidence="2" id="KW-1185">Reference proteome</keyword>
<protein>
    <recommendedName>
        <fullName evidence="3">AbiV family abortive infection protein</fullName>
    </recommendedName>
</protein>
<sequence length="203" mass="22719">MDAVLEQKLSNAVAFATWLHERTNEIEISIDRRAQIALSILQHSLDIGDAIVCLLHNGLPGPALTLARPLFESYVRGYWLLSKKVSDKAVDNFIEGRHPKKLRKIINELENNVDSGAAWIKNNSKVNLKSFDELTHGGEPHYLRHISEGRIEPTYPDAELESYLDLALEIQMRIGHILLSMANDLDGLGQLGQFASTVRGVSR</sequence>
<evidence type="ECO:0000313" key="1">
    <source>
        <dbReference type="EMBL" id="QBQ53390.1"/>
    </source>
</evidence>